<evidence type="ECO:0008006" key="4">
    <source>
        <dbReference type="Google" id="ProtNLM"/>
    </source>
</evidence>
<organism evidence="2 3">
    <name type="scientific">Pseudoalteromonas obscura</name>
    <dbReference type="NCBI Taxonomy" id="3048491"/>
    <lineage>
        <taxon>Bacteria</taxon>
        <taxon>Pseudomonadati</taxon>
        <taxon>Pseudomonadota</taxon>
        <taxon>Gammaproteobacteria</taxon>
        <taxon>Alteromonadales</taxon>
        <taxon>Pseudoalteromonadaceae</taxon>
        <taxon>Pseudoalteromonas</taxon>
    </lineage>
</organism>
<feature type="chain" id="PRO_5047531609" description="Fibronectin type-III domain-containing protein" evidence="1">
    <location>
        <begin position="22"/>
        <end position="149"/>
    </location>
</feature>
<keyword evidence="1" id="KW-0732">Signal</keyword>
<evidence type="ECO:0000313" key="2">
    <source>
        <dbReference type="EMBL" id="MDK2596815.1"/>
    </source>
</evidence>
<comment type="caution">
    <text evidence="2">The sequence shown here is derived from an EMBL/GenBank/DDBJ whole genome shotgun (WGS) entry which is preliminary data.</text>
</comment>
<gene>
    <name evidence="2" type="ORF">QNM18_17325</name>
</gene>
<accession>A0ABT7EP31</accession>
<keyword evidence="3" id="KW-1185">Reference proteome</keyword>
<evidence type="ECO:0000256" key="1">
    <source>
        <dbReference type="SAM" id="SignalP"/>
    </source>
</evidence>
<dbReference type="Proteomes" id="UP001231915">
    <property type="component" value="Unassembled WGS sequence"/>
</dbReference>
<dbReference type="EMBL" id="JASJUT010000008">
    <property type="protein sequence ID" value="MDK2596815.1"/>
    <property type="molecule type" value="Genomic_DNA"/>
</dbReference>
<dbReference type="InterPro" id="IPR036116">
    <property type="entry name" value="FN3_sf"/>
</dbReference>
<feature type="signal peptide" evidence="1">
    <location>
        <begin position="1"/>
        <end position="21"/>
    </location>
</feature>
<reference evidence="2 3" key="1">
    <citation type="submission" date="2023-05" db="EMBL/GenBank/DDBJ databases">
        <title>Pseudoalteromonas ardens sp. nov., Pseudoalteromonas obscura sp. nov., and Pseudoalteromonas umbrosa sp. nov., isolated from the coral Montipora capitata.</title>
        <authorList>
            <person name="Thomas E.M."/>
            <person name="Smith E.M."/>
            <person name="Papke E."/>
            <person name="Shlafstein M.D."/>
            <person name="Oline D.K."/>
            <person name="Videau P."/>
            <person name="Saw J.H."/>
            <person name="Strangman W.K."/>
            <person name="Ushijima B."/>
        </authorList>
    </citation>
    <scope>NUCLEOTIDE SEQUENCE [LARGE SCALE GENOMIC DNA]</scope>
    <source>
        <strain evidence="2 3">P94</strain>
    </source>
</reference>
<proteinExistence type="predicted"/>
<name>A0ABT7EP31_9GAMM</name>
<evidence type="ECO:0000313" key="3">
    <source>
        <dbReference type="Proteomes" id="UP001231915"/>
    </source>
</evidence>
<dbReference type="SUPFAM" id="SSF49265">
    <property type="entry name" value="Fibronectin type III"/>
    <property type="match status" value="1"/>
</dbReference>
<sequence length="149" mass="16634">MKKNIITLLVLLLNFPLMVKAQTTWIPISNGGIFFVIPFIPSVPFPPATNFNTNIVSGVTYVTWADIEHASKYQIQVLNSQGQWVDLFVVNENKFLLSKLSGNYEFRVIACNINTCKNTGQASISFAPRKKVTFIHTDLLGSPVAETQE</sequence>
<dbReference type="RefSeq" id="WP_211008489.1">
    <property type="nucleotide sequence ID" value="NZ_JASJUT010000008.1"/>
</dbReference>
<protein>
    <recommendedName>
        <fullName evidence="4">Fibronectin type-III domain-containing protein</fullName>
    </recommendedName>
</protein>